<dbReference type="NCBIfam" id="TIGR00803">
    <property type="entry name" value="nst"/>
    <property type="match status" value="1"/>
</dbReference>
<dbReference type="AlphaFoldDB" id="A0A267H3L9"/>
<comment type="similarity">
    <text evidence="2">Belongs to the nucleotide-sugar transporter family. SLC35A subfamily.</text>
</comment>
<comment type="caution">
    <text evidence="8">The sequence shown here is derived from an EMBL/GenBank/DDBJ whole genome shotgun (WGS) entry which is preliminary data.</text>
</comment>
<keyword evidence="5 7" id="KW-1133">Transmembrane helix</keyword>
<organism evidence="8 9">
    <name type="scientific">Macrostomum lignano</name>
    <dbReference type="NCBI Taxonomy" id="282301"/>
    <lineage>
        <taxon>Eukaryota</taxon>
        <taxon>Metazoa</taxon>
        <taxon>Spiralia</taxon>
        <taxon>Lophotrochozoa</taxon>
        <taxon>Platyhelminthes</taxon>
        <taxon>Rhabditophora</taxon>
        <taxon>Macrostomorpha</taxon>
        <taxon>Macrostomida</taxon>
        <taxon>Macrostomidae</taxon>
        <taxon>Macrostomum</taxon>
    </lineage>
</organism>
<feature type="transmembrane region" description="Helical" evidence="7">
    <location>
        <begin position="253"/>
        <end position="272"/>
    </location>
</feature>
<evidence type="ECO:0000256" key="3">
    <source>
        <dbReference type="ARBA" id="ARBA00022597"/>
    </source>
</evidence>
<dbReference type="PIRSF" id="PIRSF005799">
    <property type="entry name" value="UDP-gal_transpt"/>
    <property type="match status" value="1"/>
</dbReference>
<keyword evidence="3" id="KW-0813">Transport</keyword>
<evidence type="ECO:0000313" key="8">
    <source>
        <dbReference type="EMBL" id="PAA92137.1"/>
    </source>
</evidence>
<evidence type="ECO:0000256" key="7">
    <source>
        <dbReference type="SAM" id="Phobius"/>
    </source>
</evidence>
<dbReference type="Gene3D" id="1.10.3730.20">
    <property type="match status" value="1"/>
</dbReference>
<keyword evidence="3" id="KW-0762">Sugar transport</keyword>
<feature type="transmembrane region" description="Helical" evidence="7">
    <location>
        <begin position="13"/>
        <end position="34"/>
    </location>
</feature>
<proteinExistence type="inferred from homology"/>
<feature type="transmembrane region" description="Helical" evidence="7">
    <location>
        <begin position="226"/>
        <end position="247"/>
    </location>
</feature>
<comment type="subcellular location">
    <subcellularLocation>
        <location evidence="1">Membrane</location>
        <topology evidence="1">Multi-pass membrane protein</topology>
    </subcellularLocation>
</comment>
<accession>A0A267H3L9</accession>
<evidence type="ECO:0000256" key="5">
    <source>
        <dbReference type="ARBA" id="ARBA00022989"/>
    </source>
</evidence>
<evidence type="ECO:0000313" key="9">
    <source>
        <dbReference type="Proteomes" id="UP000215902"/>
    </source>
</evidence>
<gene>
    <name evidence="8" type="ORF">BOX15_Mlig012828g1</name>
</gene>
<feature type="transmembrane region" description="Helical" evidence="7">
    <location>
        <begin position="305"/>
        <end position="324"/>
    </location>
</feature>
<evidence type="ECO:0000256" key="1">
    <source>
        <dbReference type="ARBA" id="ARBA00004141"/>
    </source>
</evidence>
<dbReference type="GO" id="GO:0015165">
    <property type="term" value="F:pyrimidine nucleotide-sugar transmembrane transporter activity"/>
    <property type="evidence" value="ECO:0007669"/>
    <property type="project" value="InterPro"/>
</dbReference>
<keyword evidence="9" id="KW-1185">Reference proteome</keyword>
<sequence>AGSSGSGGDGGSLAVKVGCLCSLTLQNVVLILAIRHIRTRPGDMFFASSAVVLAEVVKFAISCCLLAKQCGNWRAFSRLVWLGTVGDPLDCLKISVPAVVYVLQNNLLYVAIENLDPVTYQVTYQLKLLTTALFSVAMLKRRLTPRQWLSLVALAAGVALVQCQSIGADDGAGTKGAIVQRPWLGLAAVLAASLMSGFAGVYFEFVLKSTGKSLWWRNTQLSVEGVLLGLITALLGDGSRMLQLGFLHGYDKWVVGVVLLQSVGGLAVAMVVQYTDNIVKGFAASAAILLACLVSVLAFDLRLGWELLVGGGLVVGAIFGYATGGGR</sequence>
<feature type="non-terminal residue" evidence="8">
    <location>
        <position position="1"/>
    </location>
</feature>
<dbReference type="STRING" id="282301.A0A267H3L9"/>
<protein>
    <submittedName>
        <fullName evidence="8">Uncharacterized protein</fullName>
    </submittedName>
</protein>
<dbReference type="Proteomes" id="UP000215902">
    <property type="component" value="Unassembled WGS sequence"/>
</dbReference>
<dbReference type="InterPro" id="IPR007271">
    <property type="entry name" value="Nuc_sug_transpt"/>
</dbReference>
<evidence type="ECO:0000256" key="2">
    <source>
        <dbReference type="ARBA" id="ARBA00009976"/>
    </source>
</evidence>
<keyword evidence="4 7" id="KW-0812">Transmembrane</keyword>
<dbReference type="InterPro" id="IPR037185">
    <property type="entry name" value="EmrE-like"/>
</dbReference>
<evidence type="ECO:0000256" key="4">
    <source>
        <dbReference type="ARBA" id="ARBA00022692"/>
    </source>
</evidence>
<dbReference type="SUPFAM" id="SSF103481">
    <property type="entry name" value="Multidrug resistance efflux transporter EmrE"/>
    <property type="match status" value="1"/>
</dbReference>
<keyword evidence="6 7" id="KW-0472">Membrane</keyword>
<feature type="transmembrane region" description="Helical" evidence="7">
    <location>
        <begin position="148"/>
        <end position="168"/>
    </location>
</feature>
<dbReference type="GO" id="GO:0000139">
    <property type="term" value="C:Golgi membrane"/>
    <property type="evidence" value="ECO:0007669"/>
    <property type="project" value="InterPro"/>
</dbReference>
<dbReference type="PANTHER" id="PTHR10231">
    <property type="entry name" value="NUCLEOTIDE-SUGAR TRANSMEMBRANE TRANSPORTER"/>
    <property type="match status" value="1"/>
</dbReference>
<dbReference type="EMBL" id="NIVC01000061">
    <property type="protein sequence ID" value="PAA92137.1"/>
    <property type="molecule type" value="Genomic_DNA"/>
</dbReference>
<dbReference type="OrthoDB" id="408493at2759"/>
<feature type="transmembrane region" description="Helical" evidence="7">
    <location>
        <begin position="279"/>
        <end position="299"/>
    </location>
</feature>
<feature type="transmembrane region" description="Helical" evidence="7">
    <location>
        <begin position="183"/>
        <end position="205"/>
    </location>
</feature>
<dbReference type="Pfam" id="PF04142">
    <property type="entry name" value="Nuc_sug_transp"/>
    <property type="match status" value="1"/>
</dbReference>
<name>A0A267H3L9_9PLAT</name>
<evidence type="ECO:0000256" key="6">
    <source>
        <dbReference type="ARBA" id="ARBA00023136"/>
    </source>
</evidence>
<reference evidence="8 9" key="1">
    <citation type="submission" date="2017-06" db="EMBL/GenBank/DDBJ databases">
        <title>A platform for efficient transgenesis in Macrostomum lignano, a flatworm model organism for stem cell research.</title>
        <authorList>
            <person name="Berezikov E."/>
        </authorList>
    </citation>
    <scope>NUCLEOTIDE SEQUENCE [LARGE SCALE GENOMIC DNA]</scope>
    <source>
        <strain evidence="8">DV1</strain>
        <tissue evidence="8">Whole organism</tissue>
    </source>
</reference>